<dbReference type="OrthoDB" id="9805821at2"/>
<feature type="region of interest" description="Disordered" evidence="4">
    <location>
        <begin position="393"/>
        <end position="418"/>
    </location>
</feature>
<dbReference type="InterPro" id="IPR019800">
    <property type="entry name" value="Glyco_hydro_3_AS"/>
</dbReference>
<evidence type="ECO:0000256" key="4">
    <source>
        <dbReference type="SAM" id="MobiDB-lite"/>
    </source>
</evidence>
<dbReference type="GO" id="GO:0004563">
    <property type="term" value="F:beta-N-acetylhexosaminidase activity"/>
    <property type="evidence" value="ECO:0007669"/>
    <property type="project" value="UniProtKB-EC"/>
</dbReference>
<keyword evidence="2 6" id="KW-0378">Hydrolase</keyword>
<evidence type="ECO:0000256" key="3">
    <source>
        <dbReference type="ARBA" id="ARBA00023295"/>
    </source>
</evidence>
<dbReference type="PANTHER" id="PTHR30480">
    <property type="entry name" value="BETA-HEXOSAMINIDASE-RELATED"/>
    <property type="match status" value="1"/>
</dbReference>
<feature type="domain" description="Glycoside hydrolase family 3 N-terminal" evidence="5">
    <location>
        <begin position="64"/>
        <end position="386"/>
    </location>
</feature>
<dbReference type="SUPFAM" id="SSF51445">
    <property type="entry name" value="(Trans)glycosidases"/>
    <property type="match status" value="1"/>
</dbReference>
<dbReference type="PANTHER" id="PTHR30480:SF16">
    <property type="entry name" value="GLYCOSIDE HYDROLASE FAMILY 3 DOMAIN PROTEIN"/>
    <property type="match status" value="1"/>
</dbReference>
<evidence type="ECO:0000256" key="1">
    <source>
        <dbReference type="ARBA" id="ARBA00005336"/>
    </source>
</evidence>
<comment type="caution">
    <text evidence="6">The sequence shown here is derived from an EMBL/GenBank/DDBJ whole genome shotgun (WGS) entry which is preliminary data.</text>
</comment>
<dbReference type="Proteomes" id="UP000468638">
    <property type="component" value="Unassembled WGS sequence"/>
</dbReference>
<evidence type="ECO:0000313" key="7">
    <source>
        <dbReference type="Proteomes" id="UP000468638"/>
    </source>
</evidence>
<dbReference type="InterPro" id="IPR001764">
    <property type="entry name" value="Glyco_hydro_3_N"/>
</dbReference>
<dbReference type="AlphaFoldDB" id="A0A6I4ZWX8"/>
<dbReference type="Gene3D" id="3.20.20.300">
    <property type="entry name" value="Glycoside hydrolase, family 3, N-terminal domain"/>
    <property type="match status" value="1"/>
</dbReference>
<dbReference type="Pfam" id="PF00933">
    <property type="entry name" value="Glyco_hydro_3"/>
    <property type="match status" value="1"/>
</dbReference>
<dbReference type="InterPro" id="IPR017853">
    <property type="entry name" value="GH"/>
</dbReference>
<dbReference type="PROSITE" id="PS00775">
    <property type="entry name" value="GLYCOSYL_HYDROL_F3"/>
    <property type="match status" value="1"/>
</dbReference>
<comment type="similarity">
    <text evidence="1">Belongs to the glycosyl hydrolase 3 family.</text>
</comment>
<dbReference type="PROSITE" id="PS51257">
    <property type="entry name" value="PROKAR_LIPOPROTEIN"/>
    <property type="match status" value="1"/>
</dbReference>
<sequence length="418" mass="45691">MTRYIQCLIAILMLILTGCMGDEGGEYVAKDAAASERENKELNQESIAKFTMDAEVRKAMEDMTIDDMIAQMMYVGLNGTSLSQKGKEMIASQHVGGIILLGRNVTGHKQLDAYVSSIKQANHGYDVPLFVGVDEEGGRVSRIPSALRNIPSSKQIGDQNNPDLSYQVGELLAKKVEQYGFNMDFAPVLDINNNPNNPVIGDRSFGAEPSKVSELGIATMKGIASEGVVPVVKHFPGHGDTSVDSHINLPKINKTLNELDDFELVPFKNAVDEGADMVMVAHILFPELDQTYPATLSKSVITGVLREKLQFDGVVITDDMTMGAISNEYGMEQAAVLSIKAGSDMVMIANPQGDQYESVQQTIKQTVEKGEISKESIEKSVRRILALKQKYNLDEKSDSSPSQEELNNQIEDVIGKVK</sequence>
<dbReference type="InterPro" id="IPR036962">
    <property type="entry name" value="Glyco_hydro_3_N_sf"/>
</dbReference>
<reference evidence="6 7" key="1">
    <citation type="submission" date="2019-11" db="EMBL/GenBank/DDBJ databases">
        <title>Genome sequences of 17 halophilic strains isolated from different environments.</title>
        <authorList>
            <person name="Furrow R.E."/>
        </authorList>
    </citation>
    <scope>NUCLEOTIDE SEQUENCE [LARGE SCALE GENOMIC DNA]</scope>
    <source>
        <strain evidence="6 7">22514_16_FS</strain>
    </source>
</reference>
<name>A0A6I4ZWX8_9BACI</name>
<keyword evidence="3 6" id="KW-0326">Glycosidase</keyword>
<dbReference type="GO" id="GO:0009254">
    <property type="term" value="P:peptidoglycan turnover"/>
    <property type="evidence" value="ECO:0007669"/>
    <property type="project" value="TreeGrafter"/>
</dbReference>
<dbReference type="NCBIfam" id="NF003740">
    <property type="entry name" value="PRK05337.1"/>
    <property type="match status" value="1"/>
</dbReference>
<evidence type="ECO:0000256" key="2">
    <source>
        <dbReference type="ARBA" id="ARBA00022801"/>
    </source>
</evidence>
<accession>A0A6I4ZWX8</accession>
<gene>
    <name evidence="6" type="primary">nagZ</name>
    <name evidence="6" type="ORF">GLW05_13500</name>
</gene>
<feature type="compositionally biased region" description="Polar residues" evidence="4">
    <location>
        <begin position="399"/>
        <end position="410"/>
    </location>
</feature>
<organism evidence="6 7">
    <name type="scientific">Pontibacillus yanchengensis</name>
    <dbReference type="NCBI Taxonomy" id="462910"/>
    <lineage>
        <taxon>Bacteria</taxon>
        <taxon>Bacillati</taxon>
        <taxon>Bacillota</taxon>
        <taxon>Bacilli</taxon>
        <taxon>Bacillales</taxon>
        <taxon>Bacillaceae</taxon>
        <taxon>Pontibacillus</taxon>
    </lineage>
</organism>
<protein>
    <submittedName>
        <fullName evidence="6">Beta-N-acetylhexosaminidase</fullName>
        <ecNumber evidence="6">3.2.1.52</ecNumber>
    </submittedName>
</protein>
<dbReference type="GO" id="GO:0005975">
    <property type="term" value="P:carbohydrate metabolic process"/>
    <property type="evidence" value="ECO:0007669"/>
    <property type="project" value="InterPro"/>
</dbReference>
<dbReference type="EC" id="3.2.1.52" evidence="6"/>
<evidence type="ECO:0000259" key="5">
    <source>
        <dbReference type="Pfam" id="PF00933"/>
    </source>
</evidence>
<dbReference type="InterPro" id="IPR050226">
    <property type="entry name" value="NagZ_Beta-hexosaminidase"/>
</dbReference>
<proteinExistence type="inferred from homology"/>
<dbReference type="RefSeq" id="WP_160909882.1">
    <property type="nucleotide sequence ID" value="NZ_WMEQ01000010.1"/>
</dbReference>
<dbReference type="EMBL" id="WMEQ01000010">
    <property type="protein sequence ID" value="MYL34608.1"/>
    <property type="molecule type" value="Genomic_DNA"/>
</dbReference>
<evidence type="ECO:0000313" key="6">
    <source>
        <dbReference type="EMBL" id="MYL34608.1"/>
    </source>
</evidence>